<evidence type="ECO:0000256" key="1">
    <source>
        <dbReference type="PIRSR" id="PIRSR011396-1"/>
    </source>
</evidence>
<dbReference type="InterPro" id="IPR033856">
    <property type="entry name" value="Trp_halogen"/>
</dbReference>
<comment type="caution">
    <text evidence="3">The sequence shown here is derived from an EMBL/GenBank/DDBJ whole genome shotgun (WGS) entry which is preliminary data.</text>
</comment>
<dbReference type="PANTHER" id="PTHR43747:SF4">
    <property type="entry name" value="FLAVIN-DEPENDENT TRYPTOPHAN HALOGENASE"/>
    <property type="match status" value="1"/>
</dbReference>
<keyword evidence="2" id="KW-0274">FAD</keyword>
<dbReference type="Pfam" id="PF04820">
    <property type="entry name" value="Trp_halogenase"/>
    <property type="match status" value="1"/>
</dbReference>
<feature type="binding site" evidence="2">
    <location>
        <position position="190"/>
    </location>
    <ligand>
        <name>FAD</name>
        <dbReference type="ChEBI" id="CHEBI:57692"/>
    </ligand>
</feature>
<dbReference type="PANTHER" id="PTHR43747">
    <property type="entry name" value="FAD-BINDING PROTEIN"/>
    <property type="match status" value="1"/>
</dbReference>
<feature type="binding site" evidence="2">
    <location>
        <position position="356"/>
    </location>
    <ligand>
        <name>FAD</name>
        <dbReference type="ChEBI" id="CHEBI:57692"/>
    </ligand>
</feature>
<feature type="binding site" evidence="2">
    <location>
        <position position="84"/>
    </location>
    <ligand>
        <name>7-chloro-L-tryptophan</name>
        <dbReference type="ChEBI" id="CHEBI:58713"/>
    </ligand>
</feature>
<dbReference type="RefSeq" id="WP_142904959.1">
    <property type="nucleotide sequence ID" value="NZ_ML660094.1"/>
</dbReference>
<name>A0A545TLT0_9GAMM</name>
<dbReference type="AlphaFoldDB" id="A0A545TLT0"/>
<proteinExistence type="predicted"/>
<dbReference type="GO" id="GO:0000166">
    <property type="term" value="F:nucleotide binding"/>
    <property type="evidence" value="ECO:0007669"/>
    <property type="project" value="UniProtKB-KW"/>
</dbReference>
<sequence length="512" mass="56822">MNTAKPVSSILIVGGGTAGWLTAAILAGKHPYSEGGGLQITLIEAPDIPIIGVGEGTWPGMRATLHTAGIKEVDFLKACDASFKQGSKFVGWKTGEAQDYYYHPFELPQGFFEGNLAQHWVDTQPSVSLSKLVCVQEYLCERDLSPKLRSSGNYSGVANYGYHLNAGKFSDFLKNHCTENLGVRLVYDKVTGVVSQSDGDIAGVCTEKSGELQADLFVDCTGFRSLLLGQHYGVRFIDKCAQFPINSALAVQVPYADHEPVKSTTIATAREAGWIWDIGLSSRRGVGYVYSNSHLPPEQAAAQLQAYLGIDNQAFEQLEPRRIPINPGHREKFWHHNCVAVGLAAGFLEPLEASAIMLIEASATMLADQMPTTRAAMDIVSKRFNKRFLYRWERVIDFLKLHYVLSDRQQPFWREAASRSTLSARLQEDLSLWRYQAPWKTDFDSLEEAFPAASYQYVLYGMQFETQSNPRRNSPSVSEFSRKAIDTVSRNAGLLASKVESNRALLDLIRAQ</sequence>
<keyword evidence="4" id="KW-1185">Reference proteome</keyword>
<feature type="binding site" evidence="2">
    <location>
        <begin position="15"/>
        <end position="18"/>
    </location>
    <ligand>
        <name>FAD</name>
        <dbReference type="ChEBI" id="CHEBI:57692"/>
    </ligand>
</feature>
<dbReference type="GO" id="GO:0004497">
    <property type="term" value="F:monooxygenase activity"/>
    <property type="evidence" value="ECO:0007669"/>
    <property type="project" value="InterPro"/>
</dbReference>
<dbReference type="InterPro" id="IPR036188">
    <property type="entry name" value="FAD/NAD-bd_sf"/>
</dbReference>
<reference evidence="3 4" key="1">
    <citation type="submission" date="2019-06" db="EMBL/GenBank/DDBJ databases">
        <title>Whole genome sequence for Cellvibrionaceae sp. R142.</title>
        <authorList>
            <person name="Wang G."/>
        </authorList>
    </citation>
    <scope>NUCLEOTIDE SEQUENCE [LARGE SCALE GENOMIC DNA]</scope>
    <source>
        <strain evidence="3 4">R142</strain>
    </source>
</reference>
<dbReference type="InterPro" id="IPR006905">
    <property type="entry name" value="Flavin_halogenase"/>
</dbReference>
<organism evidence="3 4">
    <name type="scientific">Exilibacterium tricleocarpae</name>
    <dbReference type="NCBI Taxonomy" id="2591008"/>
    <lineage>
        <taxon>Bacteria</taxon>
        <taxon>Pseudomonadati</taxon>
        <taxon>Pseudomonadota</taxon>
        <taxon>Gammaproteobacteria</taxon>
        <taxon>Cellvibrionales</taxon>
        <taxon>Cellvibrionaceae</taxon>
        <taxon>Exilibacterium</taxon>
    </lineage>
</organism>
<feature type="active site" evidence="1">
    <location>
        <position position="84"/>
    </location>
</feature>
<evidence type="ECO:0000313" key="4">
    <source>
        <dbReference type="Proteomes" id="UP000319732"/>
    </source>
</evidence>
<feature type="binding site" evidence="2">
    <location>
        <position position="343"/>
    </location>
    <ligand>
        <name>FAD</name>
        <dbReference type="ChEBI" id="CHEBI:57692"/>
    </ligand>
</feature>
<keyword evidence="2" id="KW-0547">Nucleotide-binding</keyword>
<dbReference type="Proteomes" id="UP000319732">
    <property type="component" value="Unassembled WGS sequence"/>
</dbReference>
<dbReference type="EMBL" id="VHSG01000013">
    <property type="protein sequence ID" value="TQV78179.1"/>
    <property type="molecule type" value="Genomic_DNA"/>
</dbReference>
<keyword evidence="2" id="KW-0285">Flavoprotein</keyword>
<dbReference type="Gene3D" id="3.50.50.60">
    <property type="entry name" value="FAD/NAD(P)-binding domain"/>
    <property type="match status" value="1"/>
</dbReference>
<feature type="binding site" evidence="2">
    <location>
        <position position="352"/>
    </location>
    <ligand>
        <name>L-tryptophan</name>
        <dbReference type="ChEBI" id="CHEBI:57912"/>
    </ligand>
</feature>
<protein>
    <submittedName>
        <fullName evidence="3">Tryptophan 7-halogenase</fullName>
    </submittedName>
</protein>
<dbReference type="SUPFAM" id="SSF51905">
    <property type="entry name" value="FAD/NAD(P)-binding domain"/>
    <property type="match status" value="1"/>
</dbReference>
<evidence type="ECO:0000313" key="3">
    <source>
        <dbReference type="EMBL" id="TQV78179.1"/>
    </source>
</evidence>
<dbReference type="PIRSF" id="PIRSF011396">
    <property type="entry name" value="Trp_halogenase"/>
    <property type="match status" value="1"/>
</dbReference>
<dbReference type="OrthoDB" id="6278312at2"/>
<accession>A0A545TLT0</accession>
<dbReference type="InterPro" id="IPR050816">
    <property type="entry name" value="Flavin-dep_Halogenase_NPB"/>
</dbReference>
<gene>
    <name evidence="3" type="ORF">FKG94_14000</name>
</gene>
<evidence type="ECO:0000256" key="2">
    <source>
        <dbReference type="PIRSR" id="PIRSR011396-2"/>
    </source>
</evidence>